<dbReference type="AlphaFoldDB" id="A0A3B0SC75"/>
<accession>A0A3B0SC75</accession>
<evidence type="ECO:0000313" key="2">
    <source>
        <dbReference type="EMBL" id="VAW01890.1"/>
    </source>
</evidence>
<organism evidence="2">
    <name type="scientific">hydrothermal vent metagenome</name>
    <dbReference type="NCBI Taxonomy" id="652676"/>
    <lineage>
        <taxon>unclassified sequences</taxon>
        <taxon>metagenomes</taxon>
        <taxon>ecological metagenomes</taxon>
    </lineage>
</organism>
<evidence type="ECO:0000256" key="1">
    <source>
        <dbReference type="SAM" id="MobiDB-lite"/>
    </source>
</evidence>
<feature type="compositionally biased region" description="Basic residues" evidence="1">
    <location>
        <begin position="128"/>
        <end position="137"/>
    </location>
</feature>
<feature type="region of interest" description="Disordered" evidence="1">
    <location>
        <begin position="26"/>
        <end position="149"/>
    </location>
</feature>
<name>A0A3B0SC75_9ZZZZ</name>
<sequence>MRAPILAGASFLAITLAFPGFALASPPISSEGSVSFPTNDRSAARRETQRPRQSRNNRGNQPRISGGDQPIYSPAPPRMATYNGRSGQSGRSGGHSSQSRSHNGGSSSRSHNRGSSSRSHNRGSSSRSHGRSSRQHRGGGYNRSRGHSNFSLSLGSRGHSGYGYGYGSGYGYGYGGGYGYASDGGHGYGYGGGHGYGGGYGHGYGGGYGYGGGHGYGGGYGYGRGSSISLSFLGGSYYQPGYNLYPWWYGNADYGYRTRAGYGSGYGHVGHSNVFCSDPSHANYGVNWNGNNNSDQYFSNYSDTTDGTYGGYAVNSCHLENKRGKFGNRSATVKATVCWNETARKYADTGAVQLLNYY</sequence>
<feature type="compositionally biased region" description="Low complexity" evidence="1">
    <location>
        <begin position="84"/>
        <end position="127"/>
    </location>
</feature>
<feature type="compositionally biased region" description="Polar residues" evidence="1">
    <location>
        <begin position="27"/>
        <end position="41"/>
    </location>
</feature>
<proteinExistence type="predicted"/>
<dbReference type="EMBL" id="UOEE01000328">
    <property type="protein sequence ID" value="VAW01890.1"/>
    <property type="molecule type" value="Genomic_DNA"/>
</dbReference>
<gene>
    <name evidence="2" type="ORF">MNBD_ALPHA06-1230</name>
</gene>
<feature type="compositionally biased region" description="Polar residues" evidence="1">
    <location>
        <begin position="54"/>
        <end position="63"/>
    </location>
</feature>
<reference evidence="2" key="1">
    <citation type="submission" date="2018-06" db="EMBL/GenBank/DDBJ databases">
        <authorList>
            <person name="Zhirakovskaya E."/>
        </authorList>
    </citation>
    <scope>NUCLEOTIDE SEQUENCE</scope>
</reference>
<protein>
    <submittedName>
        <fullName evidence="2">Uncharacterized protein</fullName>
    </submittedName>
</protein>